<dbReference type="SUPFAM" id="SSF74650">
    <property type="entry name" value="Galactose mutarotase-like"/>
    <property type="match status" value="1"/>
</dbReference>
<comment type="caution">
    <text evidence="2">The sequence shown here is derived from an EMBL/GenBank/DDBJ whole genome shotgun (WGS) entry which is preliminary data.</text>
</comment>
<evidence type="ECO:0000313" key="3">
    <source>
        <dbReference type="Proteomes" id="UP000812966"/>
    </source>
</evidence>
<dbReference type="InterPro" id="IPR014718">
    <property type="entry name" value="GH-type_carb-bd"/>
</dbReference>
<name>A0A8K0JNB0_9TREE</name>
<dbReference type="InterPro" id="IPR011013">
    <property type="entry name" value="Gal_mutarotase_sf_dom"/>
</dbReference>
<dbReference type="GO" id="GO:0006006">
    <property type="term" value="P:glucose metabolic process"/>
    <property type="evidence" value="ECO:0007669"/>
    <property type="project" value="TreeGrafter"/>
</dbReference>
<dbReference type="EMBL" id="JABELV010000115">
    <property type="protein sequence ID" value="KAG7530546.1"/>
    <property type="molecule type" value="Genomic_DNA"/>
</dbReference>
<dbReference type="InterPro" id="IPR008183">
    <property type="entry name" value="Aldose_1/G6P_1-epimerase"/>
</dbReference>
<dbReference type="Gene3D" id="2.70.98.10">
    <property type="match status" value="1"/>
</dbReference>
<evidence type="ECO:0000313" key="2">
    <source>
        <dbReference type="EMBL" id="KAG7530546.1"/>
    </source>
</evidence>
<dbReference type="OrthoDB" id="274691at2759"/>
<dbReference type="PANTHER" id="PTHR10091:SF0">
    <property type="entry name" value="GALACTOSE MUTAROTASE"/>
    <property type="match status" value="1"/>
</dbReference>
<evidence type="ECO:0000256" key="1">
    <source>
        <dbReference type="SAM" id="MobiDB-lite"/>
    </source>
</evidence>
<reference evidence="2" key="1">
    <citation type="submission" date="2020-04" db="EMBL/GenBank/DDBJ databases">
        <title>Analysis of mating type loci in Filobasidium floriforme.</title>
        <authorList>
            <person name="Nowrousian M."/>
        </authorList>
    </citation>
    <scope>NUCLEOTIDE SEQUENCE</scope>
    <source>
        <strain evidence="2">CBS 6242</strain>
    </source>
</reference>
<accession>A0A8K0JNB0</accession>
<dbReference type="GO" id="GO:0030246">
    <property type="term" value="F:carbohydrate binding"/>
    <property type="evidence" value="ECO:0007669"/>
    <property type="project" value="InterPro"/>
</dbReference>
<gene>
    <name evidence="2" type="ORF">FFLO_04972</name>
</gene>
<dbReference type="Pfam" id="PF01263">
    <property type="entry name" value="Aldose_epim"/>
    <property type="match status" value="1"/>
</dbReference>
<dbReference type="PANTHER" id="PTHR10091">
    <property type="entry name" value="ALDOSE-1-EPIMERASE"/>
    <property type="match status" value="1"/>
</dbReference>
<dbReference type="AlphaFoldDB" id="A0A8K0JNB0"/>
<sequence length="407" mass="44585">MSSFGNVVTLKAGQSDLSVQVIEKGLHVFSISFNDKNGKKQEIIIGPEDPKDQVKDRRFLHSIVGRYCNRLPDTPITLPNGQSFTPQQNGGAGTSLHGGPSSAGWDQKTFTNVSSSPSEALFSPAERKYLAGLVEQGQAGVWEYVSPHGEGGHLGKVRTQTAFVVEEAKGGNKEQVGAVEIIYRAELVEGEMTALNMTHHWAFNLEFSDMGRDGPCPVGDVKNHTLHFKSKDILDLAEDTALPTGKTVPAPKSRDFSTPKKIGQDFPEGGLDDYWIFERGSGEREVLDGGVEGSDVFADIEKDKEIVAVLSSDKNNISLNFTTNQPGVQAWSGTGGYDGQDSRRKIHGGKAVENQDDGYKVPPAFAMEFHSVYDAWMHPELKKLGWDTVLKKGQVYNNWVRMTIKSE</sequence>
<feature type="compositionally biased region" description="Polar residues" evidence="1">
    <location>
        <begin position="77"/>
        <end position="89"/>
    </location>
</feature>
<protein>
    <recommendedName>
        <fullName evidence="4">Aldose 1-epimerase</fullName>
    </recommendedName>
</protein>
<dbReference type="GO" id="GO:0033499">
    <property type="term" value="P:galactose catabolic process via UDP-galactose, Leloir pathway"/>
    <property type="evidence" value="ECO:0007669"/>
    <property type="project" value="TreeGrafter"/>
</dbReference>
<dbReference type="GO" id="GO:0004034">
    <property type="term" value="F:aldose 1-epimerase activity"/>
    <property type="evidence" value="ECO:0007669"/>
    <property type="project" value="TreeGrafter"/>
</dbReference>
<evidence type="ECO:0008006" key="4">
    <source>
        <dbReference type="Google" id="ProtNLM"/>
    </source>
</evidence>
<organism evidence="2 3">
    <name type="scientific">Filobasidium floriforme</name>
    <dbReference type="NCBI Taxonomy" id="5210"/>
    <lineage>
        <taxon>Eukaryota</taxon>
        <taxon>Fungi</taxon>
        <taxon>Dikarya</taxon>
        <taxon>Basidiomycota</taxon>
        <taxon>Agaricomycotina</taxon>
        <taxon>Tremellomycetes</taxon>
        <taxon>Filobasidiales</taxon>
        <taxon>Filobasidiaceae</taxon>
        <taxon>Filobasidium</taxon>
    </lineage>
</organism>
<keyword evidence="3" id="KW-1185">Reference proteome</keyword>
<feature type="region of interest" description="Disordered" evidence="1">
    <location>
        <begin position="74"/>
        <end position="110"/>
    </location>
</feature>
<dbReference type="Proteomes" id="UP000812966">
    <property type="component" value="Unassembled WGS sequence"/>
</dbReference>
<proteinExistence type="predicted"/>
<feature type="region of interest" description="Disordered" evidence="1">
    <location>
        <begin position="244"/>
        <end position="263"/>
    </location>
</feature>